<dbReference type="GO" id="GO:0016620">
    <property type="term" value="F:oxidoreductase activity, acting on the aldehyde or oxo group of donors, NAD or NADP as acceptor"/>
    <property type="evidence" value="ECO:0007669"/>
    <property type="project" value="InterPro"/>
</dbReference>
<dbReference type="EMBL" id="SOSA01000034">
    <property type="protein sequence ID" value="THC98798.1"/>
    <property type="molecule type" value="Genomic_DNA"/>
</dbReference>
<dbReference type="Gene3D" id="3.40.605.10">
    <property type="entry name" value="Aldehyde Dehydrogenase, Chain A, domain 1"/>
    <property type="match status" value="1"/>
</dbReference>
<keyword evidence="3" id="KW-0520">NAD</keyword>
<dbReference type="InterPro" id="IPR015590">
    <property type="entry name" value="Aldehyde_DH_dom"/>
</dbReference>
<comment type="similarity">
    <text evidence="1">Belongs to the aldehyde dehydrogenase family.</text>
</comment>
<dbReference type="PANTHER" id="PTHR43720">
    <property type="entry name" value="2-AMINOMUCONIC SEMIALDEHYDE DEHYDROGENASE"/>
    <property type="match status" value="1"/>
</dbReference>
<dbReference type="Gene3D" id="3.40.309.10">
    <property type="entry name" value="Aldehyde Dehydrogenase, Chain A, domain 2"/>
    <property type="match status" value="1"/>
</dbReference>
<gene>
    <name evidence="5" type="ORF">EYZ11_001706</name>
</gene>
<sequence>MTTIELTGRDRRQVEHVDAAVDAASHAYQTIWKHTQAATGQMLLSRLAELIEREAHTFATIHSVDGGMAYEDVKLFDVPQACETLRYFASAQRAMYERSTTLMEGGLLGKSLLGSVQRLCRGMRRSLAEGSTLIVKSPEFTPLYGQKLGQLVTEAGFGCGGKSPSIVFEDANLENALFWVSAGSSANNGQVYALGSRIYVQDSIYDKFVQGLAAHSYQKPAVMGDPLQNGVTKGPIVNKQQYERILSYMEKGRQEDARTIIGGSGKTQGSSGFVENTIFADVAEDSTIVKEEVFGPVATVHRFSTEEEVIAKANDIEYGLSAAVFTENVHRADRVAAALESGQVTVNCWAN</sequence>
<dbReference type="AlphaFoldDB" id="A0A4S3JTQ3"/>
<dbReference type="STRING" id="1220188.A0A4S3JTQ3"/>
<dbReference type="Proteomes" id="UP000308092">
    <property type="component" value="Unassembled WGS sequence"/>
</dbReference>
<organism evidence="5 6">
    <name type="scientific">Aspergillus tanneri</name>
    <dbReference type="NCBI Taxonomy" id="1220188"/>
    <lineage>
        <taxon>Eukaryota</taxon>
        <taxon>Fungi</taxon>
        <taxon>Dikarya</taxon>
        <taxon>Ascomycota</taxon>
        <taxon>Pezizomycotina</taxon>
        <taxon>Eurotiomycetes</taxon>
        <taxon>Eurotiomycetidae</taxon>
        <taxon>Eurotiales</taxon>
        <taxon>Aspergillaceae</taxon>
        <taxon>Aspergillus</taxon>
        <taxon>Aspergillus subgen. Circumdati</taxon>
    </lineage>
</organism>
<protein>
    <recommendedName>
        <fullName evidence="4">Aldehyde dehydrogenase domain-containing protein</fullName>
    </recommendedName>
</protein>
<accession>A0A4S3JTQ3</accession>
<evidence type="ECO:0000313" key="5">
    <source>
        <dbReference type="EMBL" id="THC98798.1"/>
    </source>
</evidence>
<comment type="caution">
    <text evidence="5">The sequence shown here is derived from an EMBL/GenBank/DDBJ whole genome shotgun (WGS) entry which is preliminary data.</text>
</comment>
<evidence type="ECO:0000256" key="2">
    <source>
        <dbReference type="ARBA" id="ARBA00023002"/>
    </source>
</evidence>
<dbReference type="PANTHER" id="PTHR43720:SF2">
    <property type="entry name" value="2-AMINOMUCONIC SEMIALDEHYDE DEHYDROGENASE"/>
    <property type="match status" value="1"/>
</dbReference>
<proteinExistence type="inferred from homology"/>
<dbReference type="Pfam" id="PF00171">
    <property type="entry name" value="Aldedh"/>
    <property type="match status" value="2"/>
</dbReference>
<evidence type="ECO:0000313" key="6">
    <source>
        <dbReference type="Proteomes" id="UP000308092"/>
    </source>
</evidence>
<feature type="domain" description="Aldehyde dehydrogenase" evidence="4">
    <location>
        <begin position="159"/>
        <end position="349"/>
    </location>
</feature>
<dbReference type="InterPro" id="IPR016163">
    <property type="entry name" value="Ald_DH_C"/>
</dbReference>
<feature type="domain" description="Aldehyde dehydrogenase" evidence="4">
    <location>
        <begin position="12"/>
        <end position="101"/>
    </location>
</feature>
<evidence type="ECO:0000256" key="1">
    <source>
        <dbReference type="ARBA" id="ARBA00009986"/>
    </source>
</evidence>
<name>A0A4S3JTQ3_9EURO</name>
<evidence type="ECO:0000259" key="4">
    <source>
        <dbReference type="Pfam" id="PF00171"/>
    </source>
</evidence>
<keyword evidence="2" id="KW-0560">Oxidoreductase</keyword>
<evidence type="ECO:0000256" key="3">
    <source>
        <dbReference type="ARBA" id="ARBA00023027"/>
    </source>
</evidence>
<keyword evidence="6" id="KW-1185">Reference proteome</keyword>
<dbReference type="SUPFAM" id="SSF53720">
    <property type="entry name" value="ALDH-like"/>
    <property type="match status" value="1"/>
</dbReference>
<dbReference type="InterPro" id="IPR016162">
    <property type="entry name" value="Ald_DH_N"/>
</dbReference>
<dbReference type="FunFam" id="3.40.309.10:FF:000012">
    <property type="entry name" value="Betaine aldehyde dehydrogenase"/>
    <property type="match status" value="1"/>
</dbReference>
<dbReference type="VEuPathDB" id="FungiDB:EYZ11_001706"/>
<dbReference type="InterPro" id="IPR016161">
    <property type="entry name" value="Ald_DH/histidinol_DH"/>
</dbReference>
<reference evidence="5 6" key="1">
    <citation type="submission" date="2019-03" db="EMBL/GenBank/DDBJ databases">
        <title>The genome sequence of a newly discovered highly antifungal drug resistant Aspergillus species, Aspergillus tanneri NIH 1004.</title>
        <authorList>
            <person name="Mounaud S."/>
            <person name="Singh I."/>
            <person name="Joardar V."/>
            <person name="Pakala S."/>
            <person name="Pakala S."/>
            <person name="Venepally P."/>
            <person name="Hoover J."/>
            <person name="Nierman W."/>
            <person name="Chung J."/>
            <person name="Losada L."/>
        </authorList>
    </citation>
    <scope>NUCLEOTIDE SEQUENCE [LARGE SCALE GENOMIC DNA]</scope>
    <source>
        <strain evidence="5 6">NIH1004</strain>
    </source>
</reference>